<dbReference type="HOGENOM" id="CLU_020592_0_0_1"/>
<dbReference type="Proteomes" id="UP000053664">
    <property type="component" value="Unassembled WGS sequence"/>
</dbReference>
<dbReference type="InterPro" id="IPR001040">
    <property type="entry name" value="TIF_eIF_4E"/>
</dbReference>
<feature type="region of interest" description="Disordered" evidence="2">
    <location>
        <begin position="328"/>
        <end position="358"/>
    </location>
</feature>
<feature type="compositionally biased region" description="Low complexity" evidence="2">
    <location>
        <begin position="570"/>
        <end position="584"/>
    </location>
</feature>
<evidence type="ECO:0000256" key="2">
    <source>
        <dbReference type="SAM" id="MobiDB-lite"/>
    </source>
</evidence>
<feature type="compositionally biased region" description="Polar residues" evidence="2">
    <location>
        <begin position="129"/>
        <end position="139"/>
    </location>
</feature>
<dbReference type="RefSeq" id="XP_007878532.1">
    <property type="nucleotide sequence ID" value="XM_007880341.1"/>
</dbReference>
<dbReference type="EMBL" id="KE361630">
    <property type="protein sequence ID" value="EPQ29608.1"/>
    <property type="molecule type" value="Genomic_DNA"/>
</dbReference>
<feature type="region of interest" description="Disordered" evidence="2">
    <location>
        <begin position="72"/>
        <end position="231"/>
    </location>
</feature>
<keyword evidence="1" id="KW-0396">Initiation factor</keyword>
<organism evidence="3 4">
    <name type="scientific">Pseudozyma flocculosa PF-1</name>
    <dbReference type="NCBI Taxonomy" id="1277687"/>
    <lineage>
        <taxon>Eukaryota</taxon>
        <taxon>Fungi</taxon>
        <taxon>Dikarya</taxon>
        <taxon>Basidiomycota</taxon>
        <taxon>Ustilaginomycotina</taxon>
        <taxon>Ustilaginomycetes</taxon>
        <taxon>Ustilaginales</taxon>
        <taxon>Ustilaginaceae</taxon>
        <taxon>Pseudozyma</taxon>
    </lineage>
</organism>
<sequence length="690" mass="72969">MSVGVATPSMTATTDILGGSPFKPRDAAAAVPASPSSRNVPSANDRLMELRWSNSRSPSKLPSLSDIAARLNVDKDHANEDGVPLSPTKSSSAEGRPRLDLTGRLLPTTNPSSPSKDAARPTNAILAPSSPSKLNSTALGATDGAPLASGSSSPTKRLGPSGLPSLDEIRERMAKKGLTADTTSTNGKENSQLPSPSPSFSLLKFGSGPFEGETRKKRASPPPAIFIPGKEALQTSNNSVIKDESIMRLGTSTLHLGKPASPSRTNSSEPPKVERTILRPGTGSLPPTPSSAVSNFAMSVTSPQPKTHPLQHMWSLYFDSKTFNPSAAVTTPKSSTFPPSEGAQDAATSEPPATPTVSSASWEANLKCLGAYRTVEAFFGTFKTLRRPSQLDKSSNYHIFKDGIKPMWEDPCNADGGKWTLTFRQSNPGLTDRSWMWLVLALVGEELDDNDEVTGAVCSLRPRGDRISVWLRSKNKVDRVNQIGRKVLQLLELENEPGVTLEFGSNTGAPLEGPSKFISVQNPVTPGATFAGSSAAQRRQTFQGSVQIKGALASPNGIFQQPLRSPQPLPNGGLQQQQQQAGPAVPRLSPDRSPERRGTHPLPRNPSPGSLGSSLGVQLGSSMGGVPGFDQQQQQQQQQRGMSPGGGRFGPPLSVAGAGAMPRSPLVRTPSSLIPNPNLPMKVQAERMAT</sequence>
<dbReference type="PANTHER" id="PTHR11960:SF73">
    <property type="entry name" value="TRANSLATION INITIATION FACTOR 4E, PUTATIVE-RELATED"/>
    <property type="match status" value="1"/>
</dbReference>
<evidence type="ECO:0000256" key="1">
    <source>
        <dbReference type="RuleBase" id="RU004374"/>
    </source>
</evidence>
<feature type="region of interest" description="Disordered" evidence="2">
    <location>
        <begin position="254"/>
        <end position="289"/>
    </location>
</feature>
<feature type="region of interest" description="Disordered" evidence="2">
    <location>
        <begin position="1"/>
        <end position="45"/>
    </location>
</feature>
<proteinExistence type="inferred from homology"/>
<dbReference type="PANTHER" id="PTHR11960">
    <property type="entry name" value="EUKARYOTIC TRANSLATION INITIATION FACTOR 4E RELATED"/>
    <property type="match status" value="1"/>
</dbReference>
<dbReference type="GO" id="GO:0000340">
    <property type="term" value="F:RNA 7-methylguanosine cap binding"/>
    <property type="evidence" value="ECO:0007669"/>
    <property type="project" value="TreeGrafter"/>
</dbReference>
<feature type="compositionally biased region" description="Low complexity" evidence="2">
    <location>
        <begin position="27"/>
        <end position="44"/>
    </location>
</feature>
<dbReference type="GO" id="GO:0016281">
    <property type="term" value="C:eukaryotic translation initiation factor 4F complex"/>
    <property type="evidence" value="ECO:0007669"/>
    <property type="project" value="TreeGrafter"/>
</dbReference>
<dbReference type="Pfam" id="PF01652">
    <property type="entry name" value="IF4E"/>
    <property type="match status" value="1"/>
</dbReference>
<dbReference type="GeneID" id="19316941"/>
<comment type="similarity">
    <text evidence="1">Belongs to the eukaryotic initiation factor 4E family.</text>
</comment>
<gene>
    <name evidence="3" type="ORF">PFL1_02827</name>
</gene>
<evidence type="ECO:0008006" key="5">
    <source>
        <dbReference type="Google" id="ProtNLM"/>
    </source>
</evidence>
<feature type="compositionally biased region" description="Polar residues" evidence="2">
    <location>
        <begin position="180"/>
        <end position="190"/>
    </location>
</feature>
<dbReference type="KEGG" id="pfp:PFL1_02827"/>
<feature type="compositionally biased region" description="Basic and acidic residues" evidence="2">
    <location>
        <begin position="589"/>
        <end position="598"/>
    </location>
</feature>
<dbReference type="SUPFAM" id="SSF55418">
    <property type="entry name" value="eIF4e-like"/>
    <property type="match status" value="1"/>
</dbReference>
<feature type="compositionally biased region" description="Low complexity" evidence="2">
    <location>
        <begin position="191"/>
        <end position="203"/>
    </location>
</feature>
<dbReference type="eggNOG" id="KOG1670">
    <property type="taxonomic scope" value="Eukaryota"/>
</dbReference>
<dbReference type="AlphaFoldDB" id="A0A061HAG7"/>
<name>A0A061HAG7_9BASI</name>
<feature type="compositionally biased region" description="Low complexity" evidence="2">
    <location>
        <begin position="607"/>
        <end position="621"/>
    </location>
</feature>
<dbReference type="InterPro" id="IPR023398">
    <property type="entry name" value="TIF_eIF4e-like"/>
</dbReference>
<protein>
    <recommendedName>
        <fullName evidence="5">Translation initiation factor eIF4e</fullName>
    </recommendedName>
</protein>
<keyword evidence="1" id="KW-0694">RNA-binding</keyword>
<dbReference type="GO" id="GO:0003743">
    <property type="term" value="F:translation initiation factor activity"/>
    <property type="evidence" value="ECO:0007669"/>
    <property type="project" value="UniProtKB-KW"/>
</dbReference>
<evidence type="ECO:0000313" key="4">
    <source>
        <dbReference type="Proteomes" id="UP000053664"/>
    </source>
</evidence>
<evidence type="ECO:0000313" key="3">
    <source>
        <dbReference type="EMBL" id="EPQ29608.1"/>
    </source>
</evidence>
<dbReference type="Gene3D" id="3.30.760.10">
    <property type="entry name" value="RNA Cap, Translation Initiation Factor Eif4e"/>
    <property type="match status" value="1"/>
</dbReference>
<dbReference type="OrthoDB" id="590761at2759"/>
<feature type="region of interest" description="Disordered" evidence="2">
    <location>
        <begin position="557"/>
        <end position="690"/>
    </location>
</feature>
<reference evidence="3 4" key="1">
    <citation type="journal article" date="2013" name="Plant Cell">
        <title>The transition from a phytopathogenic smut ancestor to an anamorphic biocontrol agent deciphered by comparative whole-genome analysis.</title>
        <authorList>
            <person name="Lefebvre F."/>
            <person name="Joly D.L."/>
            <person name="Labbe C."/>
            <person name="Teichmann B."/>
            <person name="Linning R."/>
            <person name="Belzile F."/>
            <person name="Bakkeren G."/>
            <person name="Belanger R.R."/>
        </authorList>
    </citation>
    <scope>NUCLEOTIDE SEQUENCE [LARGE SCALE GENOMIC DNA]</scope>
    <source>
        <strain evidence="3 4">PF-1</strain>
    </source>
</reference>
<accession>A0A061HAG7</accession>
<keyword evidence="1" id="KW-0648">Protein biosynthesis</keyword>
<feature type="compositionally biased region" description="Polar residues" evidence="2">
    <location>
        <begin position="328"/>
        <end position="338"/>
    </location>
</feature>